<dbReference type="HOGENOM" id="CLU_1739060_0_0_4"/>
<accession>F5Y3L8</accession>
<keyword evidence="2" id="KW-1185">Reference proteome</keyword>
<dbReference type="EMBL" id="CP000245">
    <property type="protein sequence ID" value="AEG92492.1"/>
    <property type="molecule type" value="Genomic_DNA"/>
</dbReference>
<dbReference type="STRING" id="365046.Rta_14055"/>
<evidence type="ECO:0000313" key="1">
    <source>
        <dbReference type="EMBL" id="AEG92492.1"/>
    </source>
</evidence>
<name>F5Y3L8_RAMTT</name>
<reference evidence="1 2" key="2">
    <citation type="journal article" date="2011" name="PLoS ONE">
        <title>The Cyst-Dividing Bacterium Ramlibacter tataouinensis TTB310 Genome Reveals a Well-Stocked Toolbox for Adaptation to a Desert Environment.</title>
        <authorList>
            <person name="De Luca G."/>
            <person name="Barakat M."/>
            <person name="Ortet P."/>
            <person name="Fochesato S."/>
            <person name="Jourlin-Castelli C."/>
            <person name="Ansaldi M."/>
            <person name="Py B."/>
            <person name="Fichant G."/>
            <person name="Coutinho P.M."/>
            <person name="Voulhoux R."/>
            <person name="Bastien O."/>
            <person name="Marechal E."/>
            <person name="Henrissat B."/>
            <person name="Quentin Y."/>
            <person name="Noirot P."/>
            <person name="Filloux A."/>
            <person name="Mejean V."/>
            <person name="Dubow M.S."/>
            <person name="Barras F."/>
            <person name="Barbe V."/>
            <person name="Weissenbach J."/>
            <person name="Mihalcescu I."/>
            <person name="Vermeglio A."/>
            <person name="Achouak W."/>
            <person name="Heulin T."/>
        </authorList>
    </citation>
    <scope>NUCLEOTIDE SEQUENCE [LARGE SCALE GENOMIC DNA]</scope>
    <source>
        <strain evidence="2">ATCC BAA-407 / DSM 14655 / LMG 21543 / TTB310</strain>
    </source>
</reference>
<dbReference type="KEGG" id="rta:Rta_14055"/>
<proteinExistence type="predicted"/>
<dbReference type="eggNOG" id="ENOG503489Y">
    <property type="taxonomic scope" value="Bacteria"/>
</dbReference>
<evidence type="ECO:0000313" key="2">
    <source>
        <dbReference type="Proteomes" id="UP000008385"/>
    </source>
</evidence>
<organism evidence="1 2">
    <name type="scientific">Ramlibacter tataouinensis (strain ATCC BAA-407 / DSM 14655 / LMG 21543 / TTB310)</name>
    <dbReference type="NCBI Taxonomy" id="365046"/>
    <lineage>
        <taxon>Bacteria</taxon>
        <taxon>Pseudomonadati</taxon>
        <taxon>Pseudomonadota</taxon>
        <taxon>Betaproteobacteria</taxon>
        <taxon>Burkholderiales</taxon>
        <taxon>Comamonadaceae</taxon>
        <taxon>Ramlibacter</taxon>
    </lineage>
</organism>
<dbReference type="AlphaFoldDB" id="F5Y3L8"/>
<dbReference type="Proteomes" id="UP000008385">
    <property type="component" value="Chromosome"/>
</dbReference>
<reference evidence="2" key="1">
    <citation type="submission" date="2006-01" db="EMBL/GenBank/DDBJ databases">
        <title>Genome of the cyst-dividing bacterium Ramlibacter tataouinensis.</title>
        <authorList>
            <person name="Barakat M."/>
            <person name="Ortet P."/>
            <person name="De Luca G."/>
            <person name="Jourlin-Castelli C."/>
            <person name="Ansaldi M."/>
            <person name="Py B."/>
            <person name="Fichant G."/>
            <person name="Coutinho P."/>
            <person name="Voulhoux R."/>
            <person name="Bastien O."/>
            <person name="Roy S."/>
            <person name="Marechal E."/>
            <person name="Henrissat B."/>
            <person name="Quentin Y."/>
            <person name="Noirot P."/>
            <person name="Filloux A."/>
            <person name="Mejean V."/>
            <person name="DuBow M."/>
            <person name="Barras F."/>
            <person name="Heulin T."/>
        </authorList>
    </citation>
    <scope>NUCLEOTIDE SEQUENCE [LARGE SCALE GENOMIC DNA]</scope>
    <source>
        <strain evidence="2">ATCC BAA-407 / DSM 14655 / LMG 21543 / TTB310</strain>
    </source>
</reference>
<sequence length="150" mass="16871">MEVVHYATDSPCVGNMKCLACERVTPAWQSSGMGESFPHFYCDTCSSVIHREQDKELVDPVEPSQQLLDQIATALPNCPCGGRFRPGANPKCPHCRAEYKHPWSPVQRLTLPHVILLDGACLIRDRLYSYQVSIGSKAKYWLRVVRRALA</sequence>
<gene>
    <name evidence="1" type="ordered locus">Rta_14055</name>
</gene>
<protein>
    <submittedName>
        <fullName evidence="1">Uncharacterized protein</fullName>
    </submittedName>
</protein>